<dbReference type="InterPro" id="IPR011711">
    <property type="entry name" value="GntR_C"/>
</dbReference>
<sequence length="267" mass="28397">MENEGPPNESIGLPATLADRVTDVLLGKIRSGEFAAGDRLPSEAALALRFSVSRTVIREAVSRLKAEGVVATRQGKGTLIIGPSQSARFQIDVDAGGSVPAVLRVMELRSGLEAEVAALAAQRRTAAQNAAIQRALHAIDAAVAAGHNGVDEDLAFHNAIADATGNPLYTSLLGFLRQFLREAVTLGRMSEPRFGDIEAQLHDEHHAVAAAIDRQDVEGAREAARHHIANVAARIRGADVESWSEASREVARRLAESEETVLSRAGR</sequence>
<gene>
    <name evidence="5" type="ORF">LPB04_23165</name>
</gene>
<protein>
    <submittedName>
        <fullName evidence="5">FadR family transcriptional regulator</fullName>
    </submittedName>
</protein>
<evidence type="ECO:0000256" key="2">
    <source>
        <dbReference type="ARBA" id="ARBA00023125"/>
    </source>
</evidence>
<dbReference type="PRINTS" id="PR00035">
    <property type="entry name" value="HTHGNTR"/>
</dbReference>
<keyword evidence="6" id="KW-1185">Reference proteome</keyword>
<dbReference type="GO" id="GO:0003700">
    <property type="term" value="F:DNA-binding transcription factor activity"/>
    <property type="evidence" value="ECO:0007669"/>
    <property type="project" value="InterPro"/>
</dbReference>
<dbReference type="PROSITE" id="PS50949">
    <property type="entry name" value="HTH_GNTR"/>
    <property type="match status" value="1"/>
</dbReference>
<dbReference type="AlphaFoldDB" id="A0A7L9U6Q1"/>
<dbReference type="KEGG" id="mlir:LPB04_23165"/>
<evidence type="ECO:0000313" key="5">
    <source>
        <dbReference type="EMBL" id="QOL49736.1"/>
    </source>
</evidence>
<dbReference type="InterPro" id="IPR008920">
    <property type="entry name" value="TF_FadR/GntR_C"/>
</dbReference>
<keyword evidence="2" id="KW-0238">DNA-binding</keyword>
<dbReference type="Gene3D" id="1.20.120.530">
    <property type="entry name" value="GntR ligand-binding domain-like"/>
    <property type="match status" value="1"/>
</dbReference>
<dbReference type="SMART" id="SM00345">
    <property type="entry name" value="HTH_GNTR"/>
    <property type="match status" value="1"/>
</dbReference>
<feature type="domain" description="HTH gntR-type" evidence="4">
    <location>
        <begin position="15"/>
        <end position="83"/>
    </location>
</feature>
<dbReference type="InterPro" id="IPR000524">
    <property type="entry name" value="Tscrpt_reg_HTH_GntR"/>
</dbReference>
<keyword evidence="1" id="KW-0805">Transcription regulation</keyword>
<dbReference type="InterPro" id="IPR036388">
    <property type="entry name" value="WH-like_DNA-bd_sf"/>
</dbReference>
<proteinExistence type="predicted"/>
<dbReference type="EMBL" id="CP062941">
    <property type="protein sequence ID" value="QOL49736.1"/>
    <property type="molecule type" value="Genomic_DNA"/>
</dbReference>
<keyword evidence="3" id="KW-0804">Transcription</keyword>
<reference evidence="5 6" key="1">
    <citation type="submission" date="2020-10" db="EMBL/GenBank/DDBJ databases">
        <title>Genome sequencing of Massilia sp. LPB0304.</title>
        <authorList>
            <person name="Kim J."/>
        </authorList>
    </citation>
    <scope>NUCLEOTIDE SEQUENCE [LARGE SCALE GENOMIC DNA]</scope>
    <source>
        <strain evidence="5 6">LPB0304</strain>
    </source>
</reference>
<dbReference type="PANTHER" id="PTHR43537:SF5">
    <property type="entry name" value="UXU OPERON TRANSCRIPTIONAL REGULATOR"/>
    <property type="match status" value="1"/>
</dbReference>
<dbReference type="InterPro" id="IPR036390">
    <property type="entry name" value="WH_DNA-bd_sf"/>
</dbReference>
<evidence type="ECO:0000256" key="3">
    <source>
        <dbReference type="ARBA" id="ARBA00023163"/>
    </source>
</evidence>
<dbReference type="Pfam" id="PF07729">
    <property type="entry name" value="FCD"/>
    <property type="match status" value="1"/>
</dbReference>
<dbReference type="PANTHER" id="PTHR43537">
    <property type="entry name" value="TRANSCRIPTIONAL REGULATOR, GNTR FAMILY"/>
    <property type="match status" value="1"/>
</dbReference>
<dbReference type="Proteomes" id="UP000593875">
    <property type="component" value="Chromosome"/>
</dbReference>
<name>A0A7L9U6Q1_9BURK</name>
<evidence type="ECO:0000259" key="4">
    <source>
        <dbReference type="PROSITE" id="PS50949"/>
    </source>
</evidence>
<dbReference type="RefSeq" id="WP_193686770.1">
    <property type="nucleotide sequence ID" value="NZ_CP062941.1"/>
</dbReference>
<dbReference type="CDD" id="cd07377">
    <property type="entry name" value="WHTH_GntR"/>
    <property type="match status" value="1"/>
</dbReference>
<dbReference type="Pfam" id="PF00392">
    <property type="entry name" value="GntR"/>
    <property type="match status" value="1"/>
</dbReference>
<evidence type="ECO:0000313" key="6">
    <source>
        <dbReference type="Proteomes" id="UP000593875"/>
    </source>
</evidence>
<dbReference type="SUPFAM" id="SSF48008">
    <property type="entry name" value="GntR ligand-binding domain-like"/>
    <property type="match status" value="1"/>
</dbReference>
<accession>A0A7L9U6Q1</accession>
<evidence type="ECO:0000256" key="1">
    <source>
        <dbReference type="ARBA" id="ARBA00023015"/>
    </source>
</evidence>
<dbReference type="GO" id="GO:0003677">
    <property type="term" value="F:DNA binding"/>
    <property type="evidence" value="ECO:0007669"/>
    <property type="project" value="UniProtKB-KW"/>
</dbReference>
<organism evidence="5 6">
    <name type="scientific">Massilia litorea</name>
    <dbReference type="NCBI Taxonomy" id="2769491"/>
    <lineage>
        <taxon>Bacteria</taxon>
        <taxon>Pseudomonadati</taxon>
        <taxon>Pseudomonadota</taxon>
        <taxon>Betaproteobacteria</taxon>
        <taxon>Burkholderiales</taxon>
        <taxon>Oxalobacteraceae</taxon>
        <taxon>Telluria group</taxon>
        <taxon>Massilia</taxon>
    </lineage>
</organism>
<dbReference type="SUPFAM" id="SSF46785">
    <property type="entry name" value="Winged helix' DNA-binding domain"/>
    <property type="match status" value="1"/>
</dbReference>
<dbReference type="SMART" id="SM00895">
    <property type="entry name" value="FCD"/>
    <property type="match status" value="1"/>
</dbReference>
<dbReference type="Gene3D" id="1.10.10.10">
    <property type="entry name" value="Winged helix-like DNA-binding domain superfamily/Winged helix DNA-binding domain"/>
    <property type="match status" value="1"/>
</dbReference>